<dbReference type="GO" id="GO:0051782">
    <property type="term" value="P:negative regulation of cell division"/>
    <property type="evidence" value="ECO:0007669"/>
    <property type="project" value="TreeGrafter"/>
</dbReference>
<dbReference type="PANTHER" id="PTHR43384">
    <property type="entry name" value="SEPTUM SITE-DETERMINING PROTEIN MIND HOMOLOG, CHLOROPLASTIC-RELATED"/>
    <property type="match status" value="1"/>
</dbReference>
<dbReference type="OrthoDB" id="9816297at2"/>
<dbReference type="AlphaFoldDB" id="A0A511Z3J4"/>
<dbReference type="InterPro" id="IPR033875">
    <property type="entry name" value="FlhG"/>
</dbReference>
<dbReference type="InterPro" id="IPR027417">
    <property type="entry name" value="P-loop_NTPase"/>
</dbReference>
<accession>A0A511Z3J4</accession>
<dbReference type="PANTHER" id="PTHR43384:SF4">
    <property type="entry name" value="CELLULOSE BIOSYNTHESIS PROTEIN BCSQ-RELATED"/>
    <property type="match status" value="1"/>
</dbReference>
<evidence type="ECO:0000256" key="1">
    <source>
        <dbReference type="ARBA" id="ARBA00022741"/>
    </source>
</evidence>
<dbReference type="RefSeq" id="WP_147054638.1">
    <property type="nucleotide sequence ID" value="NZ_BJYL01000004.1"/>
</dbReference>
<dbReference type="PIRSF" id="PIRSF003092">
    <property type="entry name" value="MinD"/>
    <property type="match status" value="1"/>
</dbReference>
<evidence type="ECO:0000313" key="4">
    <source>
        <dbReference type="Proteomes" id="UP000321901"/>
    </source>
</evidence>
<proteinExistence type="predicted"/>
<evidence type="ECO:0000256" key="2">
    <source>
        <dbReference type="ARBA" id="ARBA00022840"/>
    </source>
</evidence>
<sequence length="287" mass="32043">MRDQAEALRMKMLKAQGELAKSIAIVSGKGGVGKSNFSTNFAHSLRLKGKKVIVIDMDIGMGNIHILLGVSPKYSLRDYLMGSNSLEDVINVDEEGLTFISGGSGLDTVLEWSESMFERLLDAFEHLQKEYDFILFDMGAGATQRSIELIMSVDEVIVISTTEPTSITDAYSMMKFICLKDPDKKFNIVSNRVTKQDDGNESATRLQYAMRKFLDKETLILGFLPEDPTVHKAVLAQKPFSLLYPNAPVSKRMAAIADVFVQVDRTEIKQEIGFLTKLRGIFLRGRE</sequence>
<dbReference type="GO" id="GO:0009898">
    <property type="term" value="C:cytoplasmic side of plasma membrane"/>
    <property type="evidence" value="ECO:0007669"/>
    <property type="project" value="TreeGrafter"/>
</dbReference>
<dbReference type="GO" id="GO:0016887">
    <property type="term" value="F:ATP hydrolysis activity"/>
    <property type="evidence" value="ECO:0007669"/>
    <property type="project" value="TreeGrafter"/>
</dbReference>
<dbReference type="InterPro" id="IPR033756">
    <property type="entry name" value="YlxH/NBP35"/>
</dbReference>
<dbReference type="EMBL" id="BJYL01000004">
    <property type="protein sequence ID" value="GEN82009.1"/>
    <property type="molecule type" value="Genomic_DNA"/>
</dbReference>
<comment type="caution">
    <text evidence="3">The sequence shown here is derived from an EMBL/GenBank/DDBJ whole genome shotgun (WGS) entry which is preliminary data.</text>
</comment>
<keyword evidence="1" id="KW-0547">Nucleotide-binding</keyword>
<dbReference type="Proteomes" id="UP000321901">
    <property type="component" value="Unassembled WGS sequence"/>
</dbReference>
<dbReference type="InterPro" id="IPR050625">
    <property type="entry name" value="ParA/MinD_ATPase"/>
</dbReference>
<dbReference type="CDD" id="cd02038">
    <property type="entry name" value="FlhG-like"/>
    <property type="match status" value="1"/>
</dbReference>
<keyword evidence="2" id="KW-0067">ATP-binding</keyword>
<reference evidence="3 4" key="1">
    <citation type="submission" date="2019-07" db="EMBL/GenBank/DDBJ databases">
        <title>Whole genome shotgun sequence of Sporosarcina luteola NBRC 105378.</title>
        <authorList>
            <person name="Hosoyama A."/>
            <person name="Uohara A."/>
            <person name="Ohji S."/>
            <person name="Ichikawa N."/>
        </authorList>
    </citation>
    <scope>NUCLEOTIDE SEQUENCE [LARGE SCALE GENOMIC DNA]</scope>
    <source>
        <strain evidence="3 4">NBRC 105378</strain>
    </source>
</reference>
<organism evidence="3 4">
    <name type="scientific">Sporosarcina luteola</name>
    <dbReference type="NCBI Taxonomy" id="582850"/>
    <lineage>
        <taxon>Bacteria</taxon>
        <taxon>Bacillati</taxon>
        <taxon>Bacillota</taxon>
        <taxon>Bacilli</taxon>
        <taxon>Bacillales</taxon>
        <taxon>Caryophanaceae</taxon>
        <taxon>Sporosarcina</taxon>
    </lineage>
</organism>
<dbReference type="GO" id="GO:0005524">
    <property type="term" value="F:ATP binding"/>
    <property type="evidence" value="ECO:0007669"/>
    <property type="project" value="UniProtKB-KW"/>
</dbReference>
<keyword evidence="4" id="KW-1185">Reference proteome</keyword>
<dbReference type="InterPro" id="IPR025501">
    <property type="entry name" value="MinD_FleN"/>
</dbReference>
<name>A0A511Z3J4_9BACL</name>
<dbReference type="Gene3D" id="3.40.50.300">
    <property type="entry name" value="P-loop containing nucleotide triphosphate hydrolases"/>
    <property type="match status" value="1"/>
</dbReference>
<gene>
    <name evidence="3" type="primary">ylxH</name>
    <name evidence="3" type="ORF">SLU01_03210</name>
</gene>
<dbReference type="GO" id="GO:0005829">
    <property type="term" value="C:cytosol"/>
    <property type="evidence" value="ECO:0007669"/>
    <property type="project" value="TreeGrafter"/>
</dbReference>
<dbReference type="SUPFAM" id="SSF52540">
    <property type="entry name" value="P-loop containing nucleoside triphosphate hydrolases"/>
    <property type="match status" value="1"/>
</dbReference>
<evidence type="ECO:0000313" key="3">
    <source>
        <dbReference type="EMBL" id="GEN82009.1"/>
    </source>
</evidence>
<protein>
    <submittedName>
        <fullName evidence="3">Flagellum site-determining protein YlxH</fullName>
    </submittedName>
</protein>
<dbReference type="Pfam" id="PF10609">
    <property type="entry name" value="ParA"/>
    <property type="match status" value="1"/>
</dbReference>